<dbReference type="GO" id="GO:0046872">
    <property type="term" value="F:metal ion binding"/>
    <property type="evidence" value="ECO:0007669"/>
    <property type="project" value="UniProtKB-KW"/>
</dbReference>
<evidence type="ECO:0000256" key="2">
    <source>
        <dbReference type="ARBA" id="ARBA00022598"/>
    </source>
</evidence>
<feature type="binding site" evidence="8">
    <location>
        <position position="142"/>
    </location>
    <ligand>
        <name>ATP</name>
        <dbReference type="ChEBI" id="CHEBI:30616"/>
    </ligand>
</feature>
<feature type="binding site" evidence="8">
    <location>
        <position position="193"/>
    </location>
    <ligand>
        <name>ATP</name>
        <dbReference type="ChEBI" id="CHEBI:30616"/>
    </ligand>
</feature>
<comment type="similarity">
    <text evidence="1 8 9">Belongs to the NAD synthetase family.</text>
</comment>
<keyword evidence="2 8" id="KW-0436">Ligase</keyword>
<evidence type="ECO:0000256" key="4">
    <source>
        <dbReference type="ARBA" id="ARBA00022741"/>
    </source>
</evidence>
<dbReference type="GO" id="GO:0004359">
    <property type="term" value="F:glutaminase activity"/>
    <property type="evidence" value="ECO:0007669"/>
    <property type="project" value="InterPro"/>
</dbReference>
<dbReference type="NCBIfam" id="TIGR00552">
    <property type="entry name" value="nadE"/>
    <property type="match status" value="1"/>
</dbReference>
<evidence type="ECO:0000313" key="13">
    <source>
        <dbReference type="EMBL" id="CUU07318.1"/>
    </source>
</evidence>
<dbReference type="InterPro" id="IPR003694">
    <property type="entry name" value="NAD_synthase"/>
</dbReference>
<feature type="binding site" evidence="8">
    <location>
        <position position="171"/>
    </location>
    <ligand>
        <name>ATP</name>
        <dbReference type="ChEBI" id="CHEBI:30616"/>
    </ligand>
</feature>
<feature type="domain" description="NAD/GMP synthase" evidence="11">
    <location>
        <begin position="21"/>
        <end position="257"/>
    </location>
</feature>
<feature type="binding site" evidence="8">
    <location>
        <position position="147"/>
    </location>
    <ligand>
        <name>Mg(2+)</name>
        <dbReference type="ChEBI" id="CHEBI:18420"/>
    </ligand>
</feature>
<comment type="pathway">
    <text evidence="8">Cofactor biosynthesis; NAD(+) biosynthesis; NAD(+) from deamido-NAD(+) (ammonia route): step 1/1.</text>
</comment>
<dbReference type="EC" id="6.3.1.5" evidence="8 10"/>
<feature type="binding site" evidence="8">
    <location>
        <begin position="40"/>
        <end position="47"/>
    </location>
    <ligand>
        <name>ATP</name>
        <dbReference type="ChEBI" id="CHEBI:30616"/>
    </ligand>
</feature>
<evidence type="ECO:0000313" key="14">
    <source>
        <dbReference type="Proteomes" id="UP000182011"/>
    </source>
</evidence>
<feature type="binding site" evidence="8">
    <location>
        <position position="46"/>
    </location>
    <ligand>
        <name>Mg(2+)</name>
        <dbReference type="ChEBI" id="CHEBI:18420"/>
    </ligand>
</feature>
<evidence type="ECO:0000256" key="3">
    <source>
        <dbReference type="ARBA" id="ARBA00022723"/>
    </source>
</evidence>
<dbReference type="RefSeq" id="WP_047134598.1">
    <property type="nucleotide sequence ID" value="NZ_CZVI01000008.1"/>
</dbReference>
<keyword evidence="7 8" id="KW-0520">NAD</keyword>
<evidence type="ECO:0000256" key="8">
    <source>
        <dbReference type="HAMAP-Rule" id="MF_00193"/>
    </source>
</evidence>
<dbReference type="OrthoDB" id="9799210at2"/>
<accession>A0A0P1LRI6</accession>
<dbReference type="GO" id="GO:0005737">
    <property type="term" value="C:cytoplasm"/>
    <property type="evidence" value="ECO:0007669"/>
    <property type="project" value="InterPro"/>
</dbReference>
<name>A0A0P1NVG9_9BACT</name>
<comment type="function">
    <text evidence="8">Catalyzes the ATP-dependent amidation of deamido-NAD to form NAD. Uses ammonia as a nitrogen source.</text>
</comment>
<accession>A0A0P1P233</accession>
<dbReference type="Gene3D" id="3.40.50.620">
    <property type="entry name" value="HUPs"/>
    <property type="match status" value="1"/>
</dbReference>
<dbReference type="InterPro" id="IPR014729">
    <property type="entry name" value="Rossmann-like_a/b/a_fold"/>
</dbReference>
<dbReference type="GO" id="GO:0005524">
    <property type="term" value="F:ATP binding"/>
    <property type="evidence" value="ECO:0007669"/>
    <property type="project" value="UniProtKB-UniRule"/>
</dbReference>
<gene>
    <name evidence="8" type="primary">nadE</name>
    <name evidence="13" type="ORF">JGI4_01785</name>
    <name evidence="12" type="ORF">JGI8_00809</name>
</gene>
<dbReference type="EMBL" id="CZVI01000008">
    <property type="protein sequence ID" value="CUS84546.1"/>
    <property type="molecule type" value="Genomic_DNA"/>
</dbReference>
<dbReference type="HAMAP" id="MF_00193">
    <property type="entry name" value="NadE_ammonia_dep"/>
    <property type="match status" value="1"/>
</dbReference>
<accession>A0A0P1M630</accession>
<keyword evidence="5 8" id="KW-0067">ATP-binding</keyword>
<dbReference type="AlphaFoldDB" id="A0A0P1NVG9"/>
<evidence type="ECO:0000256" key="9">
    <source>
        <dbReference type="RuleBase" id="RU003811"/>
    </source>
</evidence>
<dbReference type="FunFam" id="3.40.50.620:FF:000106">
    <property type="entry name" value="Glutamine-dependent NAD(+) synthetase"/>
    <property type="match status" value="1"/>
</dbReference>
<accession>A0A0P1LZX5</accession>
<evidence type="ECO:0000256" key="5">
    <source>
        <dbReference type="ARBA" id="ARBA00022840"/>
    </source>
</evidence>
<sequence length="279" mass="31660">MEILGKAKDLKLNMKIVRKILVDFIRKETTRFGLKKGVIGVSGGVDSAVSAYLSAEALGPENVLGVIMPYKTSSPDSIEDAKLVISNLGIKSEFVDITPMCDPYFEKFPDMDRVRQGNVMARMRMIVLYDLSAREKALVIGTSNKTELLLGYGTLYGDMASAINPLGDLYKTQVWQLAEELGVPRKIIDKKPTADLWIGQTDEDELGLSYRVVDKLLYFMVDERKTDDELIELGFDKNMIERVKLMVQRNQFKRRPPIIAKISYRTINIDFRYARDWGS</sequence>
<accession>A0A0P1NVG9</accession>
<proteinExistence type="inferred from homology"/>
<comment type="caution">
    <text evidence="8">Lacks conserved residue(s) required for the propagation of feature annotation.</text>
</comment>
<accession>A0A0S4NAX7</accession>
<dbReference type="GO" id="GO:0008795">
    <property type="term" value="F:NAD+ synthase activity"/>
    <property type="evidence" value="ECO:0007669"/>
    <property type="project" value="UniProtKB-UniRule"/>
</dbReference>
<evidence type="ECO:0000259" key="11">
    <source>
        <dbReference type="Pfam" id="PF02540"/>
    </source>
</evidence>
<organism evidence="13 14">
    <name type="scientific">Candidatus Kryptonium thompsonii</name>
    <dbReference type="NCBI Taxonomy" id="1633631"/>
    <lineage>
        <taxon>Bacteria</taxon>
        <taxon>Pseudomonadati</taxon>
        <taxon>Candidatus Kryptoniota</taxon>
        <taxon>Candidatus Kryptonium</taxon>
    </lineage>
</organism>
<dbReference type="PANTHER" id="PTHR23090:SF9">
    <property type="entry name" value="GLUTAMINE-DEPENDENT NAD(+) SYNTHETASE"/>
    <property type="match status" value="1"/>
</dbReference>
<dbReference type="Pfam" id="PF02540">
    <property type="entry name" value="NAD_synthase"/>
    <property type="match status" value="1"/>
</dbReference>
<accession>A0A0P1P7W8</accession>
<accession>A0A0P1LL31</accession>
<dbReference type="NCBIfam" id="NF010587">
    <property type="entry name" value="PRK13980.1"/>
    <property type="match status" value="1"/>
</dbReference>
<comment type="subunit">
    <text evidence="8">Homodimer.</text>
</comment>
<accession>A0A0P1LGE8</accession>
<evidence type="ECO:0000313" key="15">
    <source>
        <dbReference type="Proteomes" id="UP000182200"/>
    </source>
</evidence>
<dbReference type="STRING" id="1633631.GCA_001442925_01780"/>
<dbReference type="PANTHER" id="PTHR23090">
    <property type="entry name" value="NH 3 /GLUTAMINE-DEPENDENT NAD + SYNTHETASE"/>
    <property type="match status" value="1"/>
</dbReference>
<reference evidence="12 15" key="2">
    <citation type="submission" date="2015-11" db="EMBL/GenBank/DDBJ databases">
        <authorList>
            <person name="Varghese N."/>
        </authorList>
    </citation>
    <scope>NUCLEOTIDE SEQUENCE [LARGE SCALE GENOMIC DNA]</scope>
    <source>
        <strain evidence="12 15">JGI-8</strain>
    </source>
</reference>
<evidence type="ECO:0000256" key="7">
    <source>
        <dbReference type="ARBA" id="ARBA00023027"/>
    </source>
</evidence>
<dbReference type="InterPro" id="IPR022926">
    <property type="entry name" value="NH(3)-dep_NAD(+)_synth"/>
</dbReference>
<keyword evidence="6 8" id="KW-0460">Magnesium</keyword>
<dbReference type="SUPFAM" id="SSF52402">
    <property type="entry name" value="Adenine nucleotide alpha hydrolases-like"/>
    <property type="match status" value="1"/>
</dbReference>
<evidence type="ECO:0000256" key="1">
    <source>
        <dbReference type="ARBA" id="ARBA00005859"/>
    </source>
</evidence>
<dbReference type="InterPro" id="IPR022310">
    <property type="entry name" value="NAD/GMP_synthase"/>
</dbReference>
<protein>
    <recommendedName>
        <fullName evidence="8 10">NH(3)-dependent NAD(+) synthetase</fullName>
        <ecNumber evidence="8 10">6.3.1.5</ecNumber>
    </recommendedName>
</protein>
<dbReference type="Proteomes" id="UP000182200">
    <property type="component" value="Unassembled WGS sequence"/>
</dbReference>
<dbReference type="GO" id="GO:0009435">
    <property type="term" value="P:NAD+ biosynthetic process"/>
    <property type="evidence" value="ECO:0007669"/>
    <property type="project" value="UniProtKB-UniRule"/>
</dbReference>
<evidence type="ECO:0000256" key="10">
    <source>
        <dbReference type="RuleBase" id="RU003812"/>
    </source>
</evidence>
<reference evidence="13 14" key="1">
    <citation type="submission" date="2015-11" db="EMBL/GenBank/DDBJ databases">
        <authorList>
            <person name="Zhang Y."/>
            <person name="Guo Z."/>
        </authorList>
    </citation>
    <scope>NUCLEOTIDE SEQUENCE [LARGE SCALE GENOMIC DNA]</scope>
    <source>
        <strain evidence="13">JGI-4</strain>
    </source>
</reference>
<dbReference type="EMBL" id="FAOP01000006">
    <property type="protein sequence ID" value="CUU07318.1"/>
    <property type="molecule type" value="Genomic_DNA"/>
</dbReference>
<keyword evidence="4 8" id="KW-0547">Nucleotide-binding</keyword>
<comment type="catalytic activity">
    <reaction evidence="8 10">
        <text>deamido-NAD(+) + NH4(+) + ATP = AMP + diphosphate + NAD(+) + H(+)</text>
        <dbReference type="Rhea" id="RHEA:21188"/>
        <dbReference type="ChEBI" id="CHEBI:15378"/>
        <dbReference type="ChEBI" id="CHEBI:28938"/>
        <dbReference type="ChEBI" id="CHEBI:30616"/>
        <dbReference type="ChEBI" id="CHEBI:33019"/>
        <dbReference type="ChEBI" id="CHEBI:57540"/>
        <dbReference type="ChEBI" id="CHEBI:58437"/>
        <dbReference type="ChEBI" id="CHEBI:456215"/>
        <dbReference type="EC" id="6.3.1.5"/>
    </reaction>
</comment>
<dbReference type="UniPathway" id="UPA00253">
    <property type="reaction ID" value="UER00333"/>
</dbReference>
<dbReference type="GO" id="GO:0003952">
    <property type="term" value="F:NAD+ synthase (glutamine-hydrolyzing) activity"/>
    <property type="evidence" value="ECO:0007669"/>
    <property type="project" value="InterPro"/>
</dbReference>
<keyword evidence="15" id="KW-1185">Reference proteome</keyword>
<evidence type="ECO:0000313" key="12">
    <source>
        <dbReference type="EMBL" id="CUS84546.1"/>
    </source>
</evidence>
<evidence type="ECO:0000256" key="6">
    <source>
        <dbReference type="ARBA" id="ARBA00022842"/>
    </source>
</evidence>
<keyword evidence="3 8" id="KW-0479">Metal-binding</keyword>
<dbReference type="Proteomes" id="UP000182011">
    <property type="component" value="Unassembled WGS sequence"/>
</dbReference>
<dbReference type="CDD" id="cd00553">
    <property type="entry name" value="NAD_synthase"/>
    <property type="match status" value="1"/>
</dbReference>
<feature type="binding site" description="in other chain" evidence="8">
    <location>
        <position position="122"/>
    </location>
    <ligand>
        <name>deamido-NAD(+)</name>
        <dbReference type="ChEBI" id="CHEBI:58437"/>
        <note>ligand shared between two neighboring subunits</note>
    </ligand>
</feature>